<dbReference type="Gene3D" id="1.10.8.260">
    <property type="entry name" value="HI0933 insert domain-like"/>
    <property type="match status" value="1"/>
</dbReference>
<dbReference type="RefSeq" id="WP_185694736.1">
    <property type="nucleotide sequence ID" value="NZ_JACHVA010000138.1"/>
</dbReference>
<evidence type="ECO:0000256" key="1">
    <source>
        <dbReference type="ARBA" id="ARBA00001974"/>
    </source>
</evidence>
<name>A0A7X1B268_9BACT</name>
<evidence type="ECO:0000256" key="3">
    <source>
        <dbReference type="ARBA" id="ARBA00022827"/>
    </source>
</evidence>
<dbReference type="PRINTS" id="PR00411">
    <property type="entry name" value="PNDRDTASEI"/>
</dbReference>
<evidence type="ECO:0000259" key="4">
    <source>
        <dbReference type="Pfam" id="PF03486"/>
    </source>
</evidence>
<comment type="cofactor">
    <cofactor evidence="1">
        <name>FAD</name>
        <dbReference type="ChEBI" id="CHEBI:57692"/>
    </cofactor>
</comment>
<dbReference type="Gene3D" id="2.40.30.10">
    <property type="entry name" value="Translation factors"/>
    <property type="match status" value="1"/>
</dbReference>
<keyword evidence="7" id="KW-1185">Reference proteome</keyword>
<gene>
    <name evidence="6" type="ORF">H5P30_20235</name>
</gene>
<sequence>MNEFSQSVAIIGGGPAGLRAAEVAAEAGVGVTVYEHKRSVGRKFLLAGKSGLNLTNGADFDAFLGQYSGGDFPRERWEEYLRGFDSRALREWSAGLGVETFEASGGKVFPVMKKAAPLLRRWVAKLKSRGVQFAVQHRFLGLRRDGAGWMVDFGVDAEERSVRHDAVVLALGGASWPETGSDGGWVRILEDLGIRVNPLEAANCGWECDWAPETLAEAEGRPLHHLRLRAGDHEEPGELMVTRYGFEGAPLYRLGPALRGMDSPELTIDFKPVFTVERMVAKMESARRNFFREAQLRWKLPVAACAILRQLYGEFSDAESLARAAKSCRIPLRGPRPVEEAISTAGGVAWSELDENLMLKSWPGIYCAGEMVDWEAPTGGYLMQGCFATGTVAGKAAVKGLG</sequence>
<dbReference type="PRINTS" id="PR00368">
    <property type="entry name" value="FADPNR"/>
</dbReference>
<dbReference type="PANTHER" id="PTHR42887">
    <property type="entry name" value="OS12G0638800 PROTEIN"/>
    <property type="match status" value="1"/>
</dbReference>
<dbReference type="Pfam" id="PF03486">
    <property type="entry name" value="HI0933_like"/>
    <property type="match status" value="1"/>
</dbReference>
<protein>
    <submittedName>
        <fullName evidence="6">TIGR03862 family flavoprotein</fullName>
    </submittedName>
</protein>
<keyword evidence="2" id="KW-0285">Flavoprotein</keyword>
<dbReference type="InterPro" id="IPR023166">
    <property type="entry name" value="BaiN-like_dom_sf"/>
</dbReference>
<evidence type="ECO:0000313" key="6">
    <source>
        <dbReference type="EMBL" id="MBC2604119.1"/>
    </source>
</evidence>
<feature type="domain" description="RsdA/BaiN/AoA(So)-like insert" evidence="5">
    <location>
        <begin position="201"/>
        <end position="291"/>
    </location>
</feature>
<feature type="domain" description="RsdA/BaiN/AoA(So)-like Rossmann fold-like" evidence="4">
    <location>
        <begin position="7"/>
        <end position="395"/>
    </location>
</feature>
<dbReference type="Proteomes" id="UP000525652">
    <property type="component" value="Unassembled WGS sequence"/>
</dbReference>
<comment type="caution">
    <text evidence="6">The sequence shown here is derived from an EMBL/GenBank/DDBJ whole genome shotgun (WGS) entry which is preliminary data.</text>
</comment>
<dbReference type="InterPro" id="IPR022460">
    <property type="entry name" value="Flavoprotein_PP4765"/>
</dbReference>
<proteinExistence type="predicted"/>
<dbReference type="AlphaFoldDB" id="A0A7X1B268"/>
<dbReference type="NCBIfam" id="TIGR00275">
    <property type="entry name" value="aminoacetone oxidase family FAD-binding enzyme"/>
    <property type="match status" value="1"/>
</dbReference>
<reference evidence="6 7" key="1">
    <citation type="submission" date="2020-07" db="EMBL/GenBank/DDBJ databases">
        <authorList>
            <person name="Feng X."/>
        </authorList>
    </citation>
    <scope>NUCLEOTIDE SEQUENCE [LARGE SCALE GENOMIC DNA]</scope>
    <source>
        <strain evidence="6 7">JCM14086</strain>
    </source>
</reference>
<accession>A0A7X1B268</accession>
<dbReference type="InterPro" id="IPR055178">
    <property type="entry name" value="RsdA/BaiN/AoA(So)-like_dom"/>
</dbReference>
<dbReference type="EMBL" id="JACHVA010000138">
    <property type="protein sequence ID" value="MBC2604119.1"/>
    <property type="molecule type" value="Genomic_DNA"/>
</dbReference>
<dbReference type="SUPFAM" id="SSF51905">
    <property type="entry name" value="FAD/NAD(P)-binding domain"/>
    <property type="match status" value="1"/>
</dbReference>
<dbReference type="Pfam" id="PF22780">
    <property type="entry name" value="HI0933_like_1st"/>
    <property type="match status" value="1"/>
</dbReference>
<dbReference type="PANTHER" id="PTHR42887:SF1">
    <property type="entry name" value="BLR3961 PROTEIN"/>
    <property type="match status" value="1"/>
</dbReference>
<dbReference type="Gene3D" id="3.50.50.60">
    <property type="entry name" value="FAD/NAD(P)-binding domain"/>
    <property type="match status" value="1"/>
</dbReference>
<evidence type="ECO:0000313" key="7">
    <source>
        <dbReference type="Proteomes" id="UP000525652"/>
    </source>
</evidence>
<dbReference type="InterPro" id="IPR036188">
    <property type="entry name" value="FAD/NAD-bd_sf"/>
</dbReference>
<evidence type="ECO:0000256" key="2">
    <source>
        <dbReference type="ARBA" id="ARBA00022630"/>
    </source>
</evidence>
<evidence type="ECO:0000259" key="5">
    <source>
        <dbReference type="Pfam" id="PF22780"/>
    </source>
</evidence>
<dbReference type="InterPro" id="IPR004792">
    <property type="entry name" value="BaiN-like"/>
</dbReference>
<dbReference type="SUPFAM" id="SSF160996">
    <property type="entry name" value="HI0933 insert domain-like"/>
    <property type="match status" value="1"/>
</dbReference>
<dbReference type="NCBIfam" id="TIGR03862">
    <property type="entry name" value="flavo_PP4765"/>
    <property type="match status" value="1"/>
</dbReference>
<keyword evidence="3" id="KW-0274">FAD</keyword>
<organism evidence="6 7">
    <name type="scientific">Puniceicoccus vermicola</name>
    <dbReference type="NCBI Taxonomy" id="388746"/>
    <lineage>
        <taxon>Bacteria</taxon>
        <taxon>Pseudomonadati</taxon>
        <taxon>Verrucomicrobiota</taxon>
        <taxon>Opitutia</taxon>
        <taxon>Puniceicoccales</taxon>
        <taxon>Puniceicoccaceae</taxon>
        <taxon>Puniceicoccus</taxon>
    </lineage>
</organism>
<dbReference type="InterPro" id="IPR057661">
    <property type="entry name" value="RsdA/BaiN/AoA(So)_Rossmann"/>
</dbReference>